<feature type="region of interest" description="Disordered" evidence="8">
    <location>
        <begin position="142"/>
        <end position="166"/>
    </location>
</feature>
<dbReference type="Pfam" id="PF03962">
    <property type="entry name" value="Mnd1"/>
    <property type="match status" value="1"/>
</dbReference>
<feature type="domain" description="Leucine zipper with capping helix" evidence="10">
    <location>
        <begin position="183"/>
        <end position="237"/>
    </location>
</feature>
<protein>
    <recommendedName>
        <fullName evidence="3">Meiotic nuclear division protein 1 homolog</fullName>
    </recommendedName>
</protein>
<keyword evidence="7" id="KW-0469">Meiosis</keyword>
<dbReference type="EMBL" id="JACVVK020000195">
    <property type="protein sequence ID" value="KAK7485438.1"/>
    <property type="molecule type" value="Genomic_DNA"/>
</dbReference>
<dbReference type="Pfam" id="PF18517">
    <property type="entry name" value="LZ3wCH"/>
    <property type="match status" value="1"/>
</dbReference>
<dbReference type="PANTHER" id="PTHR31398">
    <property type="entry name" value="MEIOTIC NUCLEAR DIVISION PROTEIN 1 HOMOLOG"/>
    <property type="match status" value="1"/>
</dbReference>
<dbReference type="InterPro" id="IPR040661">
    <property type="entry name" value="LZ3wCH"/>
</dbReference>
<evidence type="ECO:0000256" key="7">
    <source>
        <dbReference type="ARBA" id="ARBA00023254"/>
    </source>
</evidence>
<evidence type="ECO:0000256" key="6">
    <source>
        <dbReference type="ARBA" id="ARBA00023242"/>
    </source>
</evidence>
<proteinExistence type="inferred from homology"/>
<evidence type="ECO:0000259" key="9">
    <source>
        <dbReference type="Pfam" id="PF03962"/>
    </source>
</evidence>
<dbReference type="InterPro" id="IPR005647">
    <property type="entry name" value="Mnd1"/>
</dbReference>
<organism evidence="11 12">
    <name type="scientific">Batillaria attramentaria</name>
    <dbReference type="NCBI Taxonomy" id="370345"/>
    <lineage>
        <taxon>Eukaryota</taxon>
        <taxon>Metazoa</taxon>
        <taxon>Spiralia</taxon>
        <taxon>Lophotrochozoa</taxon>
        <taxon>Mollusca</taxon>
        <taxon>Gastropoda</taxon>
        <taxon>Caenogastropoda</taxon>
        <taxon>Sorbeoconcha</taxon>
        <taxon>Cerithioidea</taxon>
        <taxon>Batillariidae</taxon>
        <taxon>Batillaria</taxon>
    </lineage>
</organism>
<sequence length="238" mass="27716">MIPSWRLIDSVRFNSSLAPSYETPTLTGESSKIMSKKKGLSFEEKRTRMVELLYEKKDFFQLKDLERMAPKEKGITSQSVKEVVQSLVDDAMVDTDKIGTSIYFWAFPSKASQNRKRKLQDLTSKLQELQAKKQDLQKQLAKAKVGKEDSDERSTVMSDLQNQRNRKQQLEAELAKYRESDPEVLEKQKRETDMALEAANRWTDNVFSIKSWVQKKFCCEESVIDKQFDIPSDFDYLE</sequence>
<keyword evidence="4" id="KW-0175">Coiled coil</keyword>
<dbReference type="InterPro" id="IPR040453">
    <property type="entry name" value="Mnd1_HTH"/>
</dbReference>
<evidence type="ECO:0000259" key="10">
    <source>
        <dbReference type="Pfam" id="PF18517"/>
    </source>
</evidence>
<gene>
    <name evidence="11" type="ORF">BaRGS_00023386</name>
</gene>
<accession>A0ABD0KE58</accession>
<dbReference type="AlphaFoldDB" id="A0ABD0KE58"/>
<feature type="domain" description="Mnd1 HTH" evidence="9">
    <location>
        <begin position="49"/>
        <end position="108"/>
    </location>
</feature>
<keyword evidence="12" id="KW-1185">Reference proteome</keyword>
<comment type="subcellular location">
    <subcellularLocation>
        <location evidence="1">Nucleus</location>
    </subcellularLocation>
</comment>
<dbReference type="PANTHER" id="PTHR31398:SF0">
    <property type="entry name" value="MEIOTIC NUCLEAR DIVISION PROTEIN 1 HOMOLOG"/>
    <property type="match status" value="1"/>
</dbReference>
<evidence type="ECO:0000256" key="5">
    <source>
        <dbReference type="ARBA" id="ARBA00023172"/>
    </source>
</evidence>
<evidence type="ECO:0000256" key="4">
    <source>
        <dbReference type="ARBA" id="ARBA00023054"/>
    </source>
</evidence>
<dbReference type="Proteomes" id="UP001519460">
    <property type="component" value="Unassembled WGS sequence"/>
</dbReference>
<evidence type="ECO:0000256" key="1">
    <source>
        <dbReference type="ARBA" id="ARBA00004123"/>
    </source>
</evidence>
<evidence type="ECO:0000313" key="11">
    <source>
        <dbReference type="EMBL" id="KAK7485438.1"/>
    </source>
</evidence>
<comment type="similarity">
    <text evidence="2">Belongs to the MND1 family.</text>
</comment>
<evidence type="ECO:0000256" key="3">
    <source>
        <dbReference type="ARBA" id="ARBA00013726"/>
    </source>
</evidence>
<keyword evidence="5" id="KW-0233">DNA recombination</keyword>
<dbReference type="GO" id="GO:0005634">
    <property type="term" value="C:nucleus"/>
    <property type="evidence" value="ECO:0007669"/>
    <property type="project" value="UniProtKB-SubCell"/>
</dbReference>
<evidence type="ECO:0000256" key="2">
    <source>
        <dbReference type="ARBA" id="ARBA00005981"/>
    </source>
</evidence>
<evidence type="ECO:0000313" key="12">
    <source>
        <dbReference type="Proteomes" id="UP001519460"/>
    </source>
</evidence>
<comment type="caution">
    <text evidence="11">The sequence shown here is derived from an EMBL/GenBank/DDBJ whole genome shotgun (WGS) entry which is preliminary data.</text>
</comment>
<dbReference type="PIRSF" id="PIRSF026991">
    <property type="entry name" value="Mnd1"/>
    <property type="match status" value="1"/>
</dbReference>
<reference evidence="11 12" key="1">
    <citation type="journal article" date="2023" name="Sci. Data">
        <title>Genome assembly of the Korean intertidal mud-creeper Batillaria attramentaria.</title>
        <authorList>
            <person name="Patra A.K."/>
            <person name="Ho P.T."/>
            <person name="Jun S."/>
            <person name="Lee S.J."/>
            <person name="Kim Y."/>
            <person name="Won Y.J."/>
        </authorList>
    </citation>
    <scope>NUCLEOTIDE SEQUENCE [LARGE SCALE GENOMIC DNA]</scope>
    <source>
        <strain evidence="11">Wonlab-2016</strain>
    </source>
</reference>
<name>A0ABD0KE58_9CAEN</name>
<evidence type="ECO:0000256" key="8">
    <source>
        <dbReference type="SAM" id="MobiDB-lite"/>
    </source>
</evidence>
<dbReference type="GO" id="GO:0006310">
    <property type="term" value="P:DNA recombination"/>
    <property type="evidence" value="ECO:0007669"/>
    <property type="project" value="UniProtKB-KW"/>
</dbReference>
<feature type="compositionally biased region" description="Basic and acidic residues" evidence="8">
    <location>
        <begin position="145"/>
        <end position="154"/>
    </location>
</feature>
<keyword evidence="6" id="KW-0539">Nucleus</keyword>
<dbReference type="GO" id="GO:0051321">
    <property type="term" value="P:meiotic cell cycle"/>
    <property type="evidence" value="ECO:0007669"/>
    <property type="project" value="UniProtKB-KW"/>
</dbReference>